<dbReference type="SUPFAM" id="SSF56968">
    <property type="entry name" value="Lipovitellin-phosvitin complex, beta-sheet shell regions"/>
    <property type="match status" value="2"/>
</dbReference>
<dbReference type="InterPro" id="IPR015255">
    <property type="entry name" value="Vitellinogen_open_b-sht"/>
</dbReference>
<dbReference type="SMART" id="SM00638">
    <property type="entry name" value="LPD_N"/>
    <property type="match status" value="1"/>
</dbReference>
<evidence type="ECO:0000256" key="2">
    <source>
        <dbReference type="ARBA" id="ARBA00022761"/>
    </source>
</evidence>
<dbReference type="InterPro" id="IPR001846">
    <property type="entry name" value="VWF_type-D"/>
</dbReference>
<keyword evidence="10" id="KW-1185">Reference proteome</keyword>
<evidence type="ECO:0000259" key="8">
    <source>
        <dbReference type="PROSITE" id="PS51233"/>
    </source>
</evidence>
<evidence type="ECO:0000313" key="9">
    <source>
        <dbReference type="EMBL" id="CAH0103228.1"/>
    </source>
</evidence>
<dbReference type="Pfam" id="PF00094">
    <property type="entry name" value="VWD"/>
    <property type="match status" value="1"/>
</dbReference>
<dbReference type="SUPFAM" id="SSF49329">
    <property type="entry name" value="Cu,Zn superoxide dismutase-like"/>
    <property type="match status" value="1"/>
</dbReference>
<feature type="domain" description="VWFD" evidence="8">
    <location>
        <begin position="1688"/>
        <end position="1864"/>
    </location>
</feature>
<dbReference type="InterPro" id="IPR011030">
    <property type="entry name" value="Lipovitellin_superhlx_dom"/>
</dbReference>
<dbReference type="InterPro" id="IPR050733">
    <property type="entry name" value="Vitellogenin/Apolipophorin"/>
</dbReference>
<evidence type="ECO:0008006" key="11">
    <source>
        <dbReference type="Google" id="ProtNLM"/>
    </source>
</evidence>
<protein>
    <recommendedName>
        <fullName evidence="11">Superoxide dismutase</fullName>
    </recommendedName>
</protein>
<name>A0A8J2RKJ2_9CRUS</name>
<evidence type="ECO:0000313" key="10">
    <source>
        <dbReference type="Proteomes" id="UP000789390"/>
    </source>
</evidence>
<proteinExistence type="predicted"/>
<accession>A0A8J2RKJ2</accession>
<comment type="caution">
    <text evidence="5">Lacks conserved residue(s) required for the propagation of feature annotation.</text>
</comment>
<dbReference type="Gene3D" id="2.60.40.200">
    <property type="entry name" value="Superoxide dismutase, copper/zinc binding domain"/>
    <property type="match status" value="1"/>
</dbReference>
<evidence type="ECO:0000256" key="4">
    <source>
        <dbReference type="ARBA" id="ARBA00023180"/>
    </source>
</evidence>
<dbReference type="SMART" id="SM00216">
    <property type="entry name" value="VWD"/>
    <property type="match status" value="1"/>
</dbReference>
<evidence type="ECO:0000256" key="3">
    <source>
        <dbReference type="ARBA" id="ARBA00023157"/>
    </source>
</evidence>
<gene>
    <name evidence="9" type="ORF">DGAL_LOCUS5762</name>
</gene>
<keyword evidence="3" id="KW-1015">Disulfide bond</keyword>
<dbReference type="PROSITE" id="PS51211">
    <property type="entry name" value="VITELLOGENIN"/>
    <property type="match status" value="1"/>
</dbReference>
<dbReference type="OrthoDB" id="160294at2759"/>
<dbReference type="InterPro" id="IPR015819">
    <property type="entry name" value="Lipid_transp_b-sht_shell"/>
</dbReference>
<dbReference type="GO" id="GO:0006801">
    <property type="term" value="P:superoxide metabolic process"/>
    <property type="evidence" value="ECO:0007669"/>
    <property type="project" value="InterPro"/>
</dbReference>
<organism evidence="9 10">
    <name type="scientific">Daphnia galeata</name>
    <dbReference type="NCBI Taxonomy" id="27404"/>
    <lineage>
        <taxon>Eukaryota</taxon>
        <taxon>Metazoa</taxon>
        <taxon>Ecdysozoa</taxon>
        <taxon>Arthropoda</taxon>
        <taxon>Crustacea</taxon>
        <taxon>Branchiopoda</taxon>
        <taxon>Diplostraca</taxon>
        <taxon>Cladocera</taxon>
        <taxon>Anomopoda</taxon>
        <taxon>Daphniidae</taxon>
        <taxon>Daphnia</taxon>
    </lineage>
</organism>
<keyword evidence="4" id="KW-0325">Glycoprotein</keyword>
<dbReference type="EMBL" id="CAKKLH010000104">
    <property type="protein sequence ID" value="CAH0103228.1"/>
    <property type="molecule type" value="Genomic_DNA"/>
</dbReference>
<evidence type="ECO:0000259" key="7">
    <source>
        <dbReference type="PROSITE" id="PS51211"/>
    </source>
</evidence>
<dbReference type="SMART" id="SM01169">
    <property type="entry name" value="DUF1943"/>
    <property type="match status" value="1"/>
</dbReference>
<dbReference type="InterPro" id="IPR015816">
    <property type="entry name" value="Vitellinogen_b-sht_N"/>
</dbReference>
<sequence length="2004" mass="225169">MKLLALFLVIAVGCCAGKSVEGPRRALVNIQGSVGDVSGKLLLEQASINSPVKIRGVVYGLEPGLHAIHAHSGPSMGSQCENVGERLFDAEKRENEKIVGHLGNVKTFSGVPSRTDISLISSLVSLYENNARSILNQVLVIHSLPDDLSLITKKNAKDLPESHILACGLILINKIETSQSIEKDSILQGIETPFKIENIEQRIFNGEQSWENVNHPHYGGDARKVPSNLNLEGIERPVSVDRLTLETAAPTRKVWMAGYTYEYDYAGWTSTGIMGVSTKVSGGSIKGRLTIEPVDESTIVVALLSTKGKQFNEDVMEKYSEVDPGQEVRIIDQEHLEKPFQVTFVSGKVETVSIGKEEPLWIVNFKRALAAQIQLQLDGASGVFQQGEYDNYYAENTVYHAMEGSVTGECETWYHISRLPVEAVEAEPKLLPAPELCQNFPVYEIVKNRDLDNCRILPIFNYNSNQGLRCNLVNGAGCENKLSHTDTVRIIGCTSTEGHFIVQRIKSIDKLVVKPFSYETEATEGLTIQHLTLRSATPTGYSKLVSRISTDVHIYQTLAYSYDDDYKTHGPLMGKPTLRNVNSPMIMEVEPEILKKEALRLLSEIISDVESEAYYVDPATKNTSDKINMLRRALASFDYSELMAFVSKVWETKEWSTSNQIVVDALMLSGTNPSLMIVREWILQGKIAGEQAVQAISALVPTVETPTKELLASLMEFLKSEVVQGHRQLKITTALSLSRLVYQACVNTTLGLNMFPKLVMGEFCNPSDSIVASQLVPYLAEQAKIARDAGERMAFLTALGNIGHEVIVPFVKPFITSCEPSSHYENEWYERNQRDLANLSKKEMRKKWIEAKKTMNLKKSEQEQEDIVLSRFDSEDLEDEALCNLVRAKAIFALSTLAVEKKEIVGTLLMPIFFNKAEETEVRLAALTLLFVSNPPQAFWSRVALSTWYEPNDQISHFIYTTIASKAANKNPLNREETVRAEAVIALMRPMFWTSHASLNYQKAGYSEKTRLGYLTETVNFPGFESFIPSHHYSSLSVAMGPWFTKLMEFSIDSKHAEKFIDRLVGKPGLRFKSNKDESSIISPELEKIHEELKIEARATGQPELYIYLNFLDNYQRFFTINPNTIWKMVEKQILQRGFRENAGKLDINFHKYLPLLDSFVRIPSSMGLAYSWVSHHSVFVSLKSKIEGGFAMSSLSAKLEGALKPVVVSKMTTRLMVETPFTRSYPTTGVDMEWAAALPGRFSVEGEIKTGKIQTTWETLGDKLRIVKHSVIPFTTIRKINDFTPAVLLSETKRITYVEEPKENKVVFGDKHLGMNFVWVERGESLALNQPWAYTKDWFGTLAFWAMPSTIRQRDWSLWLDSASSETKAIKTIIAISTKSDAKFETPLAGHLHAKSLFDTVYGEQIQSEQYLKQEDNQWESQKFQHVFKTLTNPTGYSLDFTAELVPKSSSIKARRIGSSIAYGMDAKSHRGSLMMERRDEVESQNNFVLCAEVDAQWPENLIFKRKELIKDETERRSIVKIGFGKSCTEDRKITVATTWARSEEEISSNLRNQWEQTQCRKQETQGRSMSDECIAARRLSSILNKAVMTINYNEMPAVVRNVTVKASNLVRHWWGSYMSDNQVGVKNTENQITIESVYYPLAGSMDVKLYKPLSNVFFRGIEIHPVAEVILPKRMAVPRSVLAAPGVCLIGSETVTTFDGLFYNASFSGCDQVLTKDCSGRYKFAVLSRVEGDKKVVTVLLNKEKIEIFPAQQKVIVNGMEISVSSESYTVKNAENEILAVIKKTADNFVEVDSPLSHMIRVLTDAKEVVVLASPIHRGRLCGLCGSQTGNKVTDLTGPRQCSIPRDLMDVAYELKYPAGCKSDISSRDVAELRRIQEECLKEKSETVFGISDVSPLLPKFQQNILSSQTIRRPSQWTIYRNKMVVQDNKRCFSTESVPKCAEGARAQETVEKKLGFHCLPSKNILAEKLNEEIVNRPLDELMGKQVDIIRVFNVPTSCVPF</sequence>
<dbReference type="PANTHER" id="PTHR23345">
    <property type="entry name" value="VITELLOGENIN-RELATED"/>
    <property type="match status" value="1"/>
</dbReference>
<dbReference type="Pfam" id="PF09172">
    <property type="entry name" value="Vit_open_b-sht"/>
    <property type="match status" value="1"/>
</dbReference>
<dbReference type="GO" id="GO:0005319">
    <property type="term" value="F:lipid transporter activity"/>
    <property type="evidence" value="ECO:0007669"/>
    <property type="project" value="InterPro"/>
</dbReference>
<dbReference type="InterPro" id="IPR001424">
    <property type="entry name" value="SOD_Cu_Zn_dom"/>
</dbReference>
<dbReference type="FunFam" id="2.30.230.10:FF:000005">
    <property type="entry name" value="Putative Copper-zinc cu-zn superoxide dismutase"/>
    <property type="match status" value="1"/>
</dbReference>
<dbReference type="GO" id="GO:0046872">
    <property type="term" value="F:metal ion binding"/>
    <property type="evidence" value="ECO:0007669"/>
    <property type="project" value="InterPro"/>
</dbReference>
<dbReference type="FunFam" id="2.60.40.200:FF:000024">
    <property type="entry name" value="Vitellogenin fused with superoxide dismutase"/>
    <property type="match status" value="1"/>
</dbReference>
<dbReference type="Pfam" id="PF00080">
    <property type="entry name" value="Sod_Cu"/>
    <property type="match status" value="1"/>
</dbReference>
<feature type="signal peptide" evidence="6">
    <location>
        <begin position="1"/>
        <end position="17"/>
    </location>
</feature>
<dbReference type="PROSITE" id="PS51233">
    <property type="entry name" value="VWFD"/>
    <property type="match status" value="1"/>
</dbReference>
<evidence type="ECO:0000256" key="5">
    <source>
        <dbReference type="PROSITE-ProRule" id="PRU00557"/>
    </source>
</evidence>
<dbReference type="InterPro" id="IPR001747">
    <property type="entry name" value="Vitellogenin_N"/>
</dbReference>
<evidence type="ECO:0000256" key="6">
    <source>
        <dbReference type="SAM" id="SignalP"/>
    </source>
</evidence>
<reference evidence="9" key="1">
    <citation type="submission" date="2021-11" db="EMBL/GenBank/DDBJ databases">
        <authorList>
            <person name="Schell T."/>
        </authorList>
    </citation>
    <scope>NUCLEOTIDE SEQUENCE</scope>
    <source>
        <strain evidence="9">M5</strain>
    </source>
</reference>
<feature type="chain" id="PRO_5035253541" description="Superoxide dismutase" evidence="6">
    <location>
        <begin position="18"/>
        <end position="2004"/>
    </location>
</feature>
<keyword evidence="1 6" id="KW-0732">Signal</keyword>
<dbReference type="Gene3D" id="2.30.230.10">
    <property type="entry name" value="Lipovitellin, beta-sheet shell regions, chain A"/>
    <property type="match status" value="1"/>
</dbReference>
<feature type="domain" description="Vitellogenin" evidence="7">
    <location>
        <begin position="255"/>
        <end position="1032"/>
    </location>
</feature>
<dbReference type="Pfam" id="PF01347">
    <property type="entry name" value="Vitellogenin_N"/>
    <property type="match status" value="2"/>
</dbReference>
<dbReference type="Proteomes" id="UP000789390">
    <property type="component" value="Unassembled WGS sequence"/>
</dbReference>
<dbReference type="Gene3D" id="1.25.10.20">
    <property type="entry name" value="Vitellinogen, superhelical"/>
    <property type="match status" value="1"/>
</dbReference>
<comment type="caution">
    <text evidence="9">The sequence shown here is derived from an EMBL/GenBank/DDBJ whole genome shotgun (WGS) entry which is preliminary data.</text>
</comment>
<dbReference type="PANTHER" id="PTHR23345:SF15">
    <property type="entry name" value="VITELLOGENIN 1-RELATED"/>
    <property type="match status" value="1"/>
</dbReference>
<dbReference type="InterPro" id="IPR036423">
    <property type="entry name" value="SOD-like_Cu/Zn_dom_sf"/>
</dbReference>
<keyword evidence="2" id="KW-0758">Storage protein</keyword>
<evidence type="ECO:0000256" key="1">
    <source>
        <dbReference type="ARBA" id="ARBA00022729"/>
    </source>
</evidence>
<dbReference type="GO" id="GO:0045735">
    <property type="term" value="F:nutrient reservoir activity"/>
    <property type="evidence" value="ECO:0007669"/>
    <property type="project" value="UniProtKB-KW"/>
</dbReference>
<dbReference type="SUPFAM" id="SSF48431">
    <property type="entry name" value="Lipovitellin-phosvitin complex, superhelical domain"/>
    <property type="match status" value="1"/>
</dbReference>